<feature type="compositionally biased region" description="Polar residues" evidence="1">
    <location>
        <begin position="65"/>
        <end position="87"/>
    </location>
</feature>
<dbReference type="KEGG" id="cdes:C0J27_03595"/>
<dbReference type="EMBL" id="CP025544">
    <property type="protein sequence ID" value="AXK60805.1"/>
    <property type="molecule type" value="Genomic_DNA"/>
</dbReference>
<sequence>MNKKIIGSILTILCSNNITFFAMERAPEQHTIDVSKKQRESLPDHKATETKNADLQNAHKHTHESTASESTRNSTSQSNLPEATNLSPSAHDIRSFQIDPTEPIQAVQPEPIQAIRIDEAFDPYNVQSVETGQQAPFDLFTSTESFSTKVADYNARRTGQADPIKSAKALIKMNETFTKITEGDAIENMSDVQILKLTEYKEKLDLLQKQWMVDPTQIKSADLAQFLNDFKDFSTEQMNLYTEKSLNRSSWQKMIDAIQDFFDVAFGYDKQATVVAEPIKEELLPSQIKDNATQESLFS</sequence>
<accession>A0A345ZBY8</accession>
<evidence type="ECO:0000313" key="2">
    <source>
        <dbReference type="EMBL" id="AXK60805.1"/>
    </source>
</evidence>
<name>A0A345ZBY8_9BACT</name>
<evidence type="ECO:0000256" key="1">
    <source>
        <dbReference type="SAM" id="MobiDB-lite"/>
    </source>
</evidence>
<organism evidence="2 3">
    <name type="scientific">Candidatus Chromulinivorax destructor</name>
    <dbReference type="NCBI Taxonomy" id="2066483"/>
    <lineage>
        <taxon>Bacteria</taxon>
        <taxon>Candidatus Babelota</taxon>
        <taxon>Candidatus Babeliae</taxon>
        <taxon>Candidatus Babeliales</taxon>
        <taxon>Candidatus Chromulinivoraceae</taxon>
        <taxon>Candidatus Chromulinivorax</taxon>
    </lineage>
</organism>
<keyword evidence="3" id="KW-1185">Reference proteome</keyword>
<feature type="compositionally biased region" description="Basic and acidic residues" evidence="1">
    <location>
        <begin position="31"/>
        <end position="52"/>
    </location>
</feature>
<dbReference type="RefSeq" id="WP_115585820.1">
    <property type="nucleotide sequence ID" value="NZ_CP025544.1"/>
</dbReference>
<feature type="region of interest" description="Disordered" evidence="1">
    <location>
        <begin position="31"/>
        <end position="87"/>
    </location>
</feature>
<evidence type="ECO:0000313" key="3">
    <source>
        <dbReference type="Proteomes" id="UP000254834"/>
    </source>
</evidence>
<dbReference type="Proteomes" id="UP000254834">
    <property type="component" value="Chromosome"/>
</dbReference>
<dbReference type="AlphaFoldDB" id="A0A345ZBY8"/>
<gene>
    <name evidence="2" type="ORF">C0J27_03595</name>
</gene>
<protein>
    <submittedName>
        <fullName evidence="2">Uncharacterized protein</fullName>
    </submittedName>
</protein>
<proteinExistence type="predicted"/>
<reference evidence="2 3" key="1">
    <citation type="submission" date="2017-12" db="EMBL/GenBank/DDBJ databases">
        <title>Chromulinavorax destructans is a abundant pathogen of dominant heterotrophic picoflagllates.</title>
        <authorList>
            <person name="Deeg C.M."/>
            <person name="Zimmer M."/>
            <person name="Suttle C.A."/>
        </authorList>
    </citation>
    <scope>NUCLEOTIDE SEQUENCE [LARGE SCALE GENOMIC DNA]</scope>
    <source>
        <strain evidence="2 3">SeV1</strain>
    </source>
</reference>